<sequence>MRFLALLTLLASPAVGDTLAANGHITQVTVYDEGAQVTRDVVFTAAPGRHRVVIADLPAQIDARPIRLSASHGVSIGAWSLHTDRLSLPADIMTPAQTVAAAFWPLNRPHWPPAPRLRRPPLRPSTQSFAACSTPKKARKSVWPQVRLTKPPRCLNP</sequence>
<feature type="domain" description="DUF4140" evidence="3">
    <location>
        <begin position="28"/>
        <end position="84"/>
    </location>
</feature>
<keyword evidence="5" id="KW-1185">Reference proteome</keyword>
<evidence type="ECO:0000313" key="5">
    <source>
        <dbReference type="Proteomes" id="UP000619033"/>
    </source>
</evidence>
<evidence type="ECO:0000256" key="1">
    <source>
        <dbReference type="SAM" id="MobiDB-lite"/>
    </source>
</evidence>
<feature type="region of interest" description="Disordered" evidence="1">
    <location>
        <begin position="117"/>
        <end position="143"/>
    </location>
</feature>
<comment type="caution">
    <text evidence="4">The sequence shown here is derived from an EMBL/GenBank/DDBJ whole genome shotgun (WGS) entry which is preliminary data.</text>
</comment>
<dbReference type="RefSeq" id="WP_202662145.1">
    <property type="nucleotide sequence ID" value="NZ_JAESVP010000009.1"/>
</dbReference>
<proteinExistence type="predicted"/>
<name>A0A8J7MU08_9RHOB</name>
<protein>
    <submittedName>
        <fullName evidence="4">DUF4140 domain-containing protein</fullName>
    </submittedName>
</protein>
<dbReference type="EMBL" id="JAESVP010000009">
    <property type="protein sequence ID" value="MBL4929602.1"/>
    <property type="molecule type" value="Genomic_DNA"/>
</dbReference>
<evidence type="ECO:0000259" key="3">
    <source>
        <dbReference type="Pfam" id="PF13600"/>
    </source>
</evidence>
<accession>A0A8J7MU08</accession>
<dbReference type="InterPro" id="IPR025554">
    <property type="entry name" value="DUF4140"/>
</dbReference>
<organism evidence="4 5">
    <name type="scientific">Fuscibacter oryzae</name>
    <dbReference type="NCBI Taxonomy" id="2803939"/>
    <lineage>
        <taxon>Bacteria</taxon>
        <taxon>Pseudomonadati</taxon>
        <taxon>Pseudomonadota</taxon>
        <taxon>Alphaproteobacteria</taxon>
        <taxon>Rhodobacterales</taxon>
        <taxon>Paracoccaceae</taxon>
        <taxon>Fuscibacter</taxon>
    </lineage>
</organism>
<keyword evidence="2" id="KW-0732">Signal</keyword>
<feature type="chain" id="PRO_5035274591" evidence="2">
    <location>
        <begin position="21"/>
        <end position="157"/>
    </location>
</feature>
<dbReference type="Proteomes" id="UP000619033">
    <property type="component" value="Unassembled WGS sequence"/>
</dbReference>
<dbReference type="Pfam" id="PF13600">
    <property type="entry name" value="DUF4140"/>
    <property type="match status" value="1"/>
</dbReference>
<dbReference type="AlphaFoldDB" id="A0A8J7MU08"/>
<gene>
    <name evidence="4" type="ORF">JI744_15965</name>
</gene>
<feature type="signal peptide" evidence="2">
    <location>
        <begin position="1"/>
        <end position="20"/>
    </location>
</feature>
<evidence type="ECO:0000313" key="4">
    <source>
        <dbReference type="EMBL" id="MBL4929602.1"/>
    </source>
</evidence>
<evidence type="ECO:0000256" key="2">
    <source>
        <dbReference type="SAM" id="SignalP"/>
    </source>
</evidence>
<reference evidence="4" key="1">
    <citation type="submission" date="2021-01" db="EMBL/GenBank/DDBJ databases">
        <title>Genome seq and assembly of Tabrizicola sp. KVB23.</title>
        <authorList>
            <person name="Chhetri G."/>
        </authorList>
    </citation>
    <scope>NUCLEOTIDE SEQUENCE</scope>
    <source>
        <strain evidence="4">KVB23</strain>
    </source>
</reference>